<dbReference type="EMBL" id="HBUF01030633">
    <property type="protein sequence ID" value="CAG6614571.1"/>
    <property type="molecule type" value="Transcribed_RNA"/>
</dbReference>
<evidence type="ECO:0000313" key="2">
    <source>
        <dbReference type="EMBL" id="CAG6614568.1"/>
    </source>
</evidence>
<feature type="transmembrane region" description="Helical" evidence="1">
    <location>
        <begin position="12"/>
        <end position="32"/>
    </location>
</feature>
<keyword evidence="1" id="KW-0472">Membrane</keyword>
<keyword evidence="1" id="KW-0812">Transmembrane</keyword>
<proteinExistence type="predicted"/>
<dbReference type="EMBL" id="HBUF01030632">
    <property type="protein sequence ID" value="CAG6614568.1"/>
    <property type="molecule type" value="Transcribed_RNA"/>
</dbReference>
<accession>A0A8D8LY05</accession>
<evidence type="ECO:0000256" key="1">
    <source>
        <dbReference type="SAM" id="Phobius"/>
    </source>
</evidence>
<reference evidence="2" key="1">
    <citation type="submission" date="2021-05" db="EMBL/GenBank/DDBJ databases">
        <authorList>
            <person name="Alioto T."/>
            <person name="Alioto T."/>
            <person name="Gomez Garrido J."/>
        </authorList>
    </citation>
    <scope>NUCLEOTIDE SEQUENCE</scope>
</reference>
<protein>
    <submittedName>
        <fullName evidence="2">Uncharacterized protein</fullName>
    </submittedName>
</protein>
<organism evidence="2">
    <name type="scientific">Cacopsylla melanoneura</name>
    <dbReference type="NCBI Taxonomy" id="428564"/>
    <lineage>
        <taxon>Eukaryota</taxon>
        <taxon>Metazoa</taxon>
        <taxon>Ecdysozoa</taxon>
        <taxon>Arthropoda</taxon>
        <taxon>Hexapoda</taxon>
        <taxon>Insecta</taxon>
        <taxon>Pterygota</taxon>
        <taxon>Neoptera</taxon>
        <taxon>Paraneoptera</taxon>
        <taxon>Hemiptera</taxon>
        <taxon>Sternorrhyncha</taxon>
        <taxon>Psylloidea</taxon>
        <taxon>Psyllidae</taxon>
        <taxon>Psyllinae</taxon>
        <taxon>Cacopsylla</taxon>
    </lineage>
</organism>
<sequence length="106" mass="11730">MTMTTATTTVRLIAAAFTVVGLLFTTLLVTALRRRILRLNTLQKLEHLVVQSVQQERQKLFGVLLATFDVERRVRLDAGQDLVHVGRCERGAHLEVGVFVSDAAAS</sequence>
<name>A0A8D8LY05_9HEMI</name>
<dbReference type="AlphaFoldDB" id="A0A8D8LY05"/>
<keyword evidence="1" id="KW-1133">Transmembrane helix</keyword>